<evidence type="ECO:0000256" key="7">
    <source>
        <dbReference type="PROSITE-ProRule" id="PRU01373"/>
    </source>
</evidence>
<feature type="domain" description="L,D-TPase catalytic" evidence="9">
    <location>
        <begin position="52"/>
        <end position="161"/>
    </location>
</feature>
<keyword evidence="4 7" id="KW-0133">Cell shape</keyword>
<dbReference type="PANTHER" id="PTHR30582">
    <property type="entry name" value="L,D-TRANSPEPTIDASE"/>
    <property type="match status" value="1"/>
</dbReference>
<accession>A0ABX1CRX2</accession>
<dbReference type="EMBL" id="JAAVJH010000026">
    <property type="protein sequence ID" value="NJR80676.1"/>
    <property type="molecule type" value="Genomic_DNA"/>
</dbReference>
<dbReference type="Pfam" id="PF03734">
    <property type="entry name" value="YkuD"/>
    <property type="match status" value="1"/>
</dbReference>
<keyword evidence="11" id="KW-1185">Reference proteome</keyword>
<organism evidence="10 11">
    <name type="scientific">Sphingomonas corticis</name>
    <dbReference type="NCBI Taxonomy" id="2722791"/>
    <lineage>
        <taxon>Bacteria</taxon>
        <taxon>Pseudomonadati</taxon>
        <taxon>Pseudomonadota</taxon>
        <taxon>Alphaproteobacteria</taxon>
        <taxon>Sphingomonadales</taxon>
        <taxon>Sphingomonadaceae</taxon>
        <taxon>Sphingomonas</taxon>
    </lineage>
</organism>
<gene>
    <name evidence="10" type="ORF">HBH26_19045</name>
</gene>
<proteinExistence type="inferred from homology"/>
<evidence type="ECO:0000256" key="3">
    <source>
        <dbReference type="ARBA" id="ARBA00022679"/>
    </source>
</evidence>
<evidence type="ECO:0000313" key="10">
    <source>
        <dbReference type="EMBL" id="NJR80676.1"/>
    </source>
</evidence>
<sequence>MVHSMLSIAFLLMLASVPEAPALTAGTVAQAAARLRPGQYLWAPQVAPSGPMIMVVNLRTQRATVYRNGIPIGITTVSSGRPGHETPPGVYTILQKEADHRSNLYNNAPMPFMQRLTWDGIALHGGALPGYPASHGCIRLPEAFARLLFAESRLGMMVVVTRLDTMPVMAATEAAPLLPDRIEPTLWKAEKRGAAALSVVVSTTDREVRVIRDGKEIGAAPVTLTGNVTGPVAYQRQVDGRWLRLDLPGSGRAVVPDLGPDVIGVDPDFSARVLDAAGPGTTVVVTPDRLRPELSLTSTLMTGNE</sequence>
<dbReference type="SUPFAM" id="SSF141523">
    <property type="entry name" value="L,D-transpeptidase catalytic domain-like"/>
    <property type="match status" value="1"/>
</dbReference>
<dbReference type="PROSITE" id="PS52029">
    <property type="entry name" value="LD_TPASE"/>
    <property type="match status" value="1"/>
</dbReference>
<dbReference type="RefSeq" id="WP_051749600.1">
    <property type="nucleotide sequence ID" value="NZ_JAAVJH010000026.1"/>
</dbReference>
<name>A0ABX1CRX2_9SPHN</name>
<evidence type="ECO:0000256" key="2">
    <source>
        <dbReference type="ARBA" id="ARBA00005992"/>
    </source>
</evidence>
<evidence type="ECO:0000259" key="9">
    <source>
        <dbReference type="PROSITE" id="PS52029"/>
    </source>
</evidence>
<keyword evidence="8" id="KW-0732">Signal</keyword>
<evidence type="ECO:0000256" key="6">
    <source>
        <dbReference type="ARBA" id="ARBA00023316"/>
    </source>
</evidence>
<dbReference type="CDD" id="cd16913">
    <property type="entry name" value="YkuD_like"/>
    <property type="match status" value="1"/>
</dbReference>
<comment type="similarity">
    <text evidence="2">Belongs to the YkuD family.</text>
</comment>
<protein>
    <submittedName>
        <fullName evidence="10">L,D-transpeptidase family protein</fullName>
    </submittedName>
</protein>
<keyword evidence="3" id="KW-0808">Transferase</keyword>
<dbReference type="PANTHER" id="PTHR30582:SF2">
    <property type="entry name" value="L,D-TRANSPEPTIDASE YCIB-RELATED"/>
    <property type="match status" value="1"/>
</dbReference>
<feature type="signal peptide" evidence="8">
    <location>
        <begin position="1"/>
        <end position="21"/>
    </location>
</feature>
<feature type="chain" id="PRO_5045578761" evidence="8">
    <location>
        <begin position="22"/>
        <end position="305"/>
    </location>
</feature>
<dbReference type="InterPro" id="IPR050979">
    <property type="entry name" value="LD-transpeptidase"/>
</dbReference>
<evidence type="ECO:0000256" key="8">
    <source>
        <dbReference type="SAM" id="SignalP"/>
    </source>
</evidence>
<comment type="pathway">
    <text evidence="1 7">Cell wall biogenesis; peptidoglycan biosynthesis.</text>
</comment>
<comment type="caution">
    <text evidence="10">The sequence shown here is derived from an EMBL/GenBank/DDBJ whole genome shotgun (WGS) entry which is preliminary data.</text>
</comment>
<dbReference type="NCBIfam" id="NF004785">
    <property type="entry name" value="PRK06132.1-2"/>
    <property type="match status" value="1"/>
</dbReference>
<dbReference type="Proteomes" id="UP000732399">
    <property type="component" value="Unassembled WGS sequence"/>
</dbReference>
<dbReference type="Gene3D" id="2.40.440.10">
    <property type="entry name" value="L,D-transpeptidase catalytic domain-like"/>
    <property type="match status" value="1"/>
</dbReference>
<keyword evidence="5 7" id="KW-0573">Peptidoglycan synthesis</keyword>
<dbReference type="InterPro" id="IPR038063">
    <property type="entry name" value="Transpep_catalytic_dom"/>
</dbReference>
<reference evidence="10 11" key="1">
    <citation type="submission" date="2020-03" db="EMBL/GenBank/DDBJ databases">
        <authorList>
            <person name="Wang L."/>
            <person name="He N."/>
            <person name="Li Y."/>
            <person name="Fang Y."/>
            <person name="Zhang F."/>
        </authorList>
    </citation>
    <scope>NUCLEOTIDE SEQUENCE [LARGE SCALE GENOMIC DNA]</scope>
    <source>
        <strain evidence="10 11">36D10-4-7</strain>
    </source>
</reference>
<dbReference type="InterPro" id="IPR005490">
    <property type="entry name" value="LD_TPept_cat_dom"/>
</dbReference>
<evidence type="ECO:0000256" key="1">
    <source>
        <dbReference type="ARBA" id="ARBA00004752"/>
    </source>
</evidence>
<feature type="active site" description="Nucleophile" evidence="7">
    <location>
        <position position="137"/>
    </location>
</feature>
<feature type="active site" description="Proton donor/acceptor" evidence="7">
    <location>
        <position position="124"/>
    </location>
</feature>
<evidence type="ECO:0000256" key="4">
    <source>
        <dbReference type="ARBA" id="ARBA00022960"/>
    </source>
</evidence>
<evidence type="ECO:0000256" key="5">
    <source>
        <dbReference type="ARBA" id="ARBA00022984"/>
    </source>
</evidence>
<keyword evidence="6 7" id="KW-0961">Cell wall biogenesis/degradation</keyword>
<evidence type="ECO:0000313" key="11">
    <source>
        <dbReference type="Proteomes" id="UP000732399"/>
    </source>
</evidence>